<dbReference type="EMBL" id="LR699554">
    <property type="protein sequence ID" value="VVD31408.1"/>
    <property type="molecule type" value="Genomic_DNA"/>
</dbReference>
<dbReference type="KEGG" id="pdio:PDMSB3_0105.1"/>
<dbReference type="Proteomes" id="UP000325811">
    <property type="component" value="Chromosome II"/>
</dbReference>
<keyword evidence="2" id="KW-1185">Reference proteome</keyword>
<protein>
    <submittedName>
        <fullName evidence="1">Uncharacterized protein</fullName>
    </submittedName>
</protein>
<reference evidence="1 2" key="1">
    <citation type="submission" date="2019-08" db="EMBL/GenBank/DDBJ databases">
        <authorList>
            <person name="Herpell B J."/>
        </authorList>
    </citation>
    <scope>NUCLEOTIDE SEQUENCE [LARGE SCALE GENOMIC DNA]</scope>
    <source>
        <strain evidence="2">Msb3</strain>
    </source>
</reference>
<accession>A0A5Q4ZLY3</accession>
<sequence>MRTIARGLALRVRIALIIEATVRETRTVAFVFGPPPRSVFLSEYFHTEMNVTAPDTAPLRRRAEPSRMA</sequence>
<proteinExistence type="predicted"/>
<organism evidence="1 2">
    <name type="scientific">Paraburkholderia dioscoreae</name>
    <dbReference type="NCBI Taxonomy" id="2604047"/>
    <lineage>
        <taxon>Bacteria</taxon>
        <taxon>Pseudomonadati</taxon>
        <taxon>Pseudomonadota</taxon>
        <taxon>Betaproteobacteria</taxon>
        <taxon>Burkholderiales</taxon>
        <taxon>Burkholderiaceae</taxon>
        <taxon>Paraburkholderia</taxon>
    </lineage>
</organism>
<evidence type="ECO:0000313" key="2">
    <source>
        <dbReference type="Proteomes" id="UP000325811"/>
    </source>
</evidence>
<gene>
    <name evidence="1" type="ORF">PDMSB3_0105</name>
</gene>
<evidence type="ECO:0000313" key="1">
    <source>
        <dbReference type="EMBL" id="VVD31408.1"/>
    </source>
</evidence>
<name>A0A5Q4ZLY3_9BURK</name>
<dbReference type="AlphaFoldDB" id="A0A5Q4ZLY3"/>